<dbReference type="AlphaFoldDB" id="A0A8J7FJ95"/>
<feature type="chain" id="PRO_5035309365" evidence="3">
    <location>
        <begin position="24"/>
        <end position="632"/>
    </location>
</feature>
<dbReference type="Gene3D" id="2.60.40.3500">
    <property type="match status" value="1"/>
</dbReference>
<dbReference type="GO" id="GO:0009253">
    <property type="term" value="P:peptidoglycan catabolic process"/>
    <property type="evidence" value="ECO:0007669"/>
    <property type="project" value="InterPro"/>
</dbReference>
<dbReference type="Pfam" id="PF11741">
    <property type="entry name" value="AMIN"/>
    <property type="match status" value="2"/>
</dbReference>
<dbReference type="InterPro" id="IPR050695">
    <property type="entry name" value="N-acetylmuramoyl_amidase_3"/>
</dbReference>
<dbReference type="CDD" id="cd02696">
    <property type="entry name" value="MurNAc-LAA"/>
    <property type="match status" value="1"/>
</dbReference>
<keyword evidence="1" id="KW-0378">Hydrolase</keyword>
<evidence type="ECO:0000256" key="2">
    <source>
        <dbReference type="SAM" id="MobiDB-lite"/>
    </source>
</evidence>
<feature type="compositionally biased region" description="Pro residues" evidence="2">
    <location>
        <begin position="419"/>
        <end position="428"/>
    </location>
</feature>
<dbReference type="RefSeq" id="WP_193922784.1">
    <property type="nucleotide sequence ID" value="NZ_JADEWL010000073.1"/>
</dbReference>
<reference evidence="5" key="1">
    <citation type="submission" date="2020-10" db="EMBL/GenBank/DDBJ databases">
        <authorList>
            <person name="Castelo-Branco R."/>
            <person name="Eusebio N."/>
            <person name="Adriana R."/>
            <person name="Vieira A."/>
            <person name="Brugerolle De Fraissinette N."/>
            <person name="Rezende De Castro R."/>
            <person name="Schneider M.P."/>
            <person name="Vasconcelos V."/>
            <person name="Leao P.N."/>
        </authorList>
    </citation>
    <scope>NUCLEOTIDE SEQUENCE</scope>
    <source>
        <strain evidence="5">LEGE 06105</strain>
    </source>
</reference>
<evidence type="ECO:0000259" key="4">
    <source>
        <dbReference type="SMART" id="SM00646"/>
    </source>
</evidence>
<evidence type="ECO:0000256" key="3">
    <source>
        <dbReference type="SAM" id="SignalP"/>
    </source>
</evidence>
<dbReference type="EMBL" id="JADEWL010000073">
    <property type="protein sequence ID" value="MBE9214826.1"/>
    <property type="molecule type" value="Genomic_DNA"/>
</dbReference>
<dbReference type="SUPFAM" id="SSF53187">
    <property type="entry name" value="Zn-dependent exopeptidases"/>
    <property type="match status" value="1"/>
</dbReference>
<dbReference type="PANTHER" id="PTHR30404">
    <property type="entry name" value="N-ACETYLMURAMOYL-L-ALANINE AMIDASE"/>
    <property type="match status" value="1"/>
</dbReference>
<organism evidence="5 6">
    <name type="scientific">Plectonema cf. radiosum LEGE 06105</name>
    <dbReference type="NCBI Taxonomy" id="945769"/>
    <lineage>
        <taxon>Bacteria</taxon>
        <taxon>Bacillati</taxon>
        <taxon>Cyanobacteriota</taxon>
        <taxon>Cyanophyceae</taxon>
        <taxon>Oscillatoriophycideae</taxon>
        <taxon>Oscillatoriales</taxon>
        <taxon>Microcoleaceae</taxon>
        <taxon>Plectonema</taxon>
    </lineage>
</organism>
<sequence>MKLHWLIPGTFLTVSLLSSPANAAKLQSWNFDANQNQLEFNTDAAVQPKAQLIFNPTRVVIDLPGVKFGSPQLKKPVGGGAISAVRIGQFDPETTRMVVELSPGYTLDPNQIKFEGVSPSRWRVKLPSPELEKTDSDERNIYSVVRTNNTAHSNTSNSNQTVIQTSPKIAQGTAQIERVLPTGDGFFVRTSGGKATSSRVNRNGQELINVDISGTTLSSSLPGNEFPMNRFGVKGIEFKQLDSTTTRIVLRVDKNSPDWRATISSFGGIVLLPNGKVSESSQNSNPNPPVNRPLPSPSPPPTITTQNSLAEIEAVELDDNGGTLTVKGNKSLSGSTSGWDSKSAMYRILIPNARLSSSVKGPQFKASSPVLRVLTRQENSNTVAVYILPAAQVSFGRLDVRGERLNLDLQRNSATKPPVILPPIPKPNPVAGSQPVTTPSNPKPSPAPREAPKGKVLVMIDPGHGGKDPGAIGIGGLREKDVILPISQKVAEILRKNGVNAVLTRNTDYFVSLQGRVDMSDKSNADLFVSIHANSMGLSRPDINGLEVYYYNSGKQFADTVRKSITQNVKIRDRGIRSARFYVLRKTSMPAILVEVGYVTGREDAANLNQTAYRNKMAEGIADGILKYLKRR</sequence>
<keyword evidence="3" id="KW-0732">Signal</keyword>
<dbReference type="Pfam" id="PF01520">
    <property type="entry name" value="Amidase_3"/>
    <property type="match status" value="1"/>
</dbReference>
<dbReference type="PANTHER" id="PTHR30404:SF0">
    <property type="entry name" value="N-ACETYLMURAMOYL-L-ALANINE AMIDASE AMIC"/>
    <property type="match status" value="1"/>
</dbReference>
<evidence type="ECO:0000256" key="1">
    <source>
        <dbReference type="ARBA" id="ARBA00022801"/>
    </source>
</evidence>
<feature type="compositionally biased region" description="Pro residues" evidence="2">
    <location>
        <begin position="286"/>
        <end position="302"/>
    </location>
</feature>
<feature type="region of interest" description="Disordered" evidence="2">
    <location>
        <begin position="277"/>
        <end position="305"/>
    </location>
</feature>
<name>A0A8J7FJ95_9CYAN</name>
<dbReference type="InterPro" id="IPR021731">
    <property type="entry name" value="AMIN_dom"/>
</dbReference>
<keyword evidence="6" id="KW-1185">Reference proteome</keyword>
<dbReference type="InterPro" id="IPR002508">
    <property type="entry name" value="MurNAc-LAA_cat"/>
</dbReference>
<comment type="caution">
    <text evidence="5">The sequence shown here is derived from an EMBL/GenBank/DDBJ whole genome shotgun (WGS) entry which is preliminary data.</text>
</comment>
<dbReference type="GO" id="GO:0030288">
    <property type="term" value="C:outer membrane-bounded periplasmic space"/>
    <property type="evidence" value="ECO:0007669"/>
    <property type="project" value="TreeGrafter"/>
</dbReference>
<protein>
    <submittedName>
        <fullName evidence="5">N-acetylmuramoyl-L-alanine amidase</fullName>
    </submittedName>
</protein>
<proteinExistence type="predicted"/>
<dbReference type="GO" id="GO:0008745">
    <property type="term" value="F:N-acetylmuramoyl-L-alanine amidase activity"/>
    <property type="evidence" value="ECO:0007669"/>
    <property type="project" value="InterPro"/>
</dbReference>
<gene>
    <name evidence="5" type="ORF">IQ247_19485</name>
</gene>
<dbReference type="Proteomes" id="UP000620559">
    <property type="component" value="Unassembled WGS sequence"/>
</dbReference>
<feature type="domain" description="MurNAc-LAA" evidence="4">
    <location>
        <begin position="517"/>
        <end position="626"/>
    </location>
</feature>
<evidence type="ECO:0000313" key="6">
    <source>
        <dbReference type="Proteomes" id="UP000620559"/>
    </source>
</evidence>
<dbReference type="SMART" id="SM00646">
    <property type="entry name" value="Ami_3"/>
    <property type="match status" value="1"/>
</dbReference>
<accession>A0A8J7FJ95</accession>
<feature type="region of interest" description="Disordered" evidence="2">
    <location>
        <begin position="414"/>
        <end position="452"/>
    </location>
</feature>
<feature type="signal peptide" evidence="3">
    <location>
        <begin position="1"/>
        <end position="23"/>
    </location>
</feature>
<dbReference type="Gene3D" id="3.40.630.40">
    <property type="entry name" value="Zn-dependent exopeptidases"/>
    <property type="match status" value="1"/>
</dbReference>
<evidence type="ECO:0000313" key="5">
    <source>
        <dbReference type="EMBL" id="MBE9214826.1"/>
    </source>
</evidence>